<feature type="transmembrane region" description="Helical" evidence="1">
    <location>
        <begin position="21"/>
        <end position="38"/>
    </location>
</feature>
<dbReference type="EMBL" id="AP024423">
    <property type="protein sequence ID" value="BCR92543.1"/>
    <property type="molecule type" value="Genomic_DNA"/>
</dbReference>
<dbReference type="GeneID" id="66986892"/>
<dbReference type="RefSeq" id="XP_043141056.1">
    <property type="nucleotide sequence ID" value="XM_043283814.1"/>
</dbReference>
<organism evidence="2 3">
    <name type="scientific">Aspergillus chevalieri</name>
    <name type="common">Eurotium chevalieri</name>
    <dbReference type="NCBI Taxonomy" id="182096"/>
    <lineage>
        <taxon>Eukaryota</taxon>
        <taxon>Fungi</taxon>
        <taxon>Dikarya</taxon>
        <taxon>Ascomycota</taxon>
        <taxon>Pezizomycotina</taxon>
        <taxon>Eurotiomycetes</taxon>
        <taxon>Eurotiomycetidae</taxon>
        <taxon>Eurotiales</taxon>
        <taxon>Aspergillaceae</taxon>
        <taxon>Aspergillus</taxon>
        <taxon>Aspergillus subgen. Aspergillus</taxon>
    </lineage>
</organism>
<keyword evidence="1" id="KW-1133">Transmembrane helix</keyword>
<accession>A0A7R7VYB0</accession>
<evidence type="ECO:0000256" key="1">
    <source>
        <dbReference type="SAM" id="Phobius"/>
    </source>
</evidence>
<gene>
    <name evidence="2" type="ORF">ACHE_80443S</name>
</gene>
<dbReference type="Proteomes" id="UP000637239">
    <property type="component" value="Chromosome 8"/>
</dbReference>
<keyword evidence="3" id="KW-1185">Reference proteome</keyword>
<sequence length="93" mass="10429">MAPRTYRPTNTYYAMPNYRRILGAYAITGLFACAHIHPPHPPSPHATLLWINYFVTLVVLLLMNPFLCFERTMINEDAGEGCGQGSVDMVSVL</sequence>
<evidence type="ECO:0000313" key="3">
    <source>
        <dbReference type="Proteomes" id="UP000637239"/>
    </source>
</evidence>
<reference evidence="2" key="1">
    <citation type="submission" date="2021-01" db="EMBL/GenBank/DDBJ databases">
        <authorList>
            <consortium name="Aspergillus chevalieri M1 genome sequencing consortium"/>
            <person name="Kazuki M."/>
            <person name="Futagami T."/>
        </authorList>
    </citation>
    <scope>NUCLEOTIDE SEQUENCE</scope>
    <source>
        <strain evidence="2">M1</strain>
    </source>
</reference>
<protein>
    <submittedName>
        <fullName evidence="2">Uncharacterized protein</fullName>
    </submittedName>
</protein>
<name>A0A7R7VYB0_ASPCH</name>
<dbReference type="AlphaFoldDB" id="A0A7R7VYB0"/>
<feature type="transmembrane region" description="Helical" evidence="1">
    <location>
        <begin position="50"/>
        <end position="69"/>
    </location>
</feature>
<dbReference type="PROSITE" id="PS51257">
    <property type="entry name" value="PROKAR_LIPOPROTEIN"/>
    <property type="match status" value="1"/>
</dbReference>
<dbReference type="KEGG" id="ache:ACHE_80443S"/>
<reference evidence="2" key="2">
    <citation type="submission" date="2021-02" db="EMBL/GenBank/DDBJ databases">
        <title>Aspergillus chevalieri M1 genome sequence.</title>
        <authorList>
            <person name="Kadooka C."/>
            <person name="Mori K."/>
            <person name="Futagami T."/>
        </authorList>
    </citation>
    <scope>NUCLEOTIDE SEQUENCE</scope>
    <source>
        <strain evidence="2">M1</strain>
    </source>
</reference>
<keyword evidence="1" id="KW-0472">Membrane</keyword>
<keyword evidence="1" id="KW-0812">Transmembrane</keyword>
<evidence type="ECO:0000313" key="2">
    <source>
        <dbReference type="EMBL" id="BCR92543.1"/>
    </source>
</evidence>
<proteinExistence type="predicted"/>